<dbReference type="RefSeq" id="WP_099514405.1">
    <property type="nucleotide sequence ID" value="NZ_CP016618.1"/>
</dbReference>
<sequence>MTETTFENAVDEMLGRLDPIMLVIQQGGGEAALYSLQQQLIELMGLIERNPGIEAATGDLYAAAEALVIDRAASLQPMARKLRLLVEAHQRFRNQLSAARPLKPGHKGVWLHGNLRFAA</sequence>
<dbReference type="KEGG" id="moc:BB934_34465"/>
<reference evidence="1" key="1">
    <citation type="submission" date="2016-07" db="EMBL/GenBank/DDBJ databases">
        <title>Microvirga ossetica sp. nov. a new species of rhizobia isolated from root nodules of the legume species Vicia alpestris Steven originated from North Ossetia region in the Caucasus.</title>
        <authorList>
            <person name="Safronova V.I."/>
            <person name="Kuznetsova I.G."/>
            <person name="Sazanova A.L."/>
            <person name="Belimov A."/>
            <person name="Andronov E."/>
            <person name="Osledkin Y.S."/>
            <person name="Onishchuk O.P."/>
            <person name="Kurchak O.N."/>
            <person name="Shaposhnikov A.I."/>
            <person name="Willems A."/>
            <person name="Tikhonovich I.A."/>
        </authorList>
    </citation>
    <scope>NUCLEOTIDE SEQUENCE [LARGE SCALE GENOMIC DNA]</scope>
    <source>
        <strain evidence="1">V5/3M</strain>
        <plasmid evidence="1">unnamed3</plasmid>
    </source>
</reference>
<evidence type="ECO:0000313" key="1">
    <source>
        <dbReference type="EMBL" id="ANY83394.1"/>
    </source>
</evidence>
<dbReference type="OrthoDB" id="8007567at2"/>
<dbReference type="AlphaFoldDB" id="A0A1B2ETS8"/>
<organism evidence="1">
    <name type="scientific">Microvirga ossetica</name>
    <dbReference type="NCBI Taxonomy" id="1882682"/>
    <lineage>
        <taxon>Bacteria</taxon>
        <taxon>Pseudomonadati</taxon>
        <taxon>Pseudomonadota</taxon>
        <taxon>Alphaproteobacteria</taxon>
        <taxon>Hyphomicrobiales</taxon>
        <taxon>Methylobacteriaceae</taxon>
        <taxon>Microvirga</taxon>
    </lineage>
</organism>
<proteinExistence type="predicted"/>
<dbReference type="EMBL" id="CP016618">
    <property type="protein sequence ID" value="ANY83394.1"/>
    <property type="molecule type" value="Genomic_DNA"/>
</dbReference>
<gene>
    <name evidence="1" type="ORF">BB934_34465</name>
</gene>
<accession>A0A1B2ETS8</accession>
<geneLocation type="plasmid" evidence="1">
    <name>unnamed3</name>
</geneLocation>
<keyword evidence="1" id="KW-0614">Plasmid</keyword>
<name>A0A1B2ETS8_9HYPH</name>
<protein>
    <submittedName>
        <fullName evidence="1">Uncharacterized protein</fullName>
    </submittedName>
</protein>